<dbReference type="CDD" id="cd08414">
    <property type="entry name" value="PBP2_LTTR_aromatics_like"/>
    <property type="match status" value="1"/>
</dbReference>
<dbReference type="PRINTS" id="PR00039">
    <property type="entry name" value="HTHLYSR"/>
</dbReference>
<feature type="domain" description="HTH lysR-type" evidence="5">
    <location>
        <begin position="2"/>
        <end position="59"/>
    </location>
</feature>
<evidence type="ECO:0000256" key="1">
    <source>
        <dbReference type="ARBA" id="ARBA00009437"/>
    </source>
</evidence>
<dbReference type="InterPro" id="IPR036388">
    <property type="entry name" value="WH-like_DNA-bd_sf"/>
</dbReference>
<dbReference type="RefSeq" id="WP_377243440.1">
    <property type="nucleotide sequence ID" value="NZ_JBHLXP010000001.1"/>
</dbReference>
<protein>
    <submittedName>
        <fullName evidence="6">LysR family transcriptional regulator</fullName>
    </submittedName>
</protein>
<evidence type="ECO:0000256" key="2">
    <source>
        <dbReference type="ARBA" id="ARBA00023015"/>
    </source>
</evidence>
<dbReference type="PANTHER" id="PTHR30346:SF17">
    <property type="entry name" value="LYSR FAMILY TRANSCRIPTIONAL REGULATOR"/>
    <property type="match status" value="1"/>
</dbReference>
<dbReference type="EMBL" id="JBHLXP010000001">
    <property type="protein sequence ID" value="MFC0048696.1"/>
    <property type="molecule type" value="Genomic_DNA"/>
</dbReference>
<evidence type="ECO:0000256" key="4">
    <source>
        <dbReference type="ARBA" id="ARBA00023163"/>
    </source>
</evidence>
<dbReference type="Gene3D" id="3.40.190.10">
    <property type="entry name" value="Periplasmic binding protein-like II"/>
    <property type="match status" value="2"/>
</dbReference>
<dbReference type="Gene3D" id="1.10.10.10">
    <property type="entry name" value="Winged helix-like DNA-binding domain superfamily/Winged helix DNA-binding domain"/>
    <property type="match status" value="1"/>
</dbReference>
<evidence type="ECO:0000256" key="3">
    <source>
        <dbReference type="ARBA" id="ARBA00023125"/>
    </source>
</evidence>
<keyword evidence="7" id="KW-1185">Reference proteome</keyword>
<dbReference type="Proteomes" id="UP001589813">
    <property type="component" value="Unassembled WGS sequence"/>
</dbReference>
<dbReference type="SUPFAM" id="SSF53850">
    <property type="entry name" value="Periplasmic binding protein-like II"/>
    <property type="match status" value="1"/>
</dbReference>
<keyword evidence="2" id="KW-0805">Transcription regulation</keyword>
<dbReference type="SUPFAM" id="SSF46785">
    <property type="entry name" value="Winged helix' DNA-binding domain"/>
    <property type="match status" value="1"/>
</dbReference>
<dbReference type="InterPro" id="IPR005119">
    <property type="entry name" value="LysR_subst-bd"/>
</dbReference>
<dbReference type="PROSITE" id="PS50931">
    <property type="entry name" value="HTH_LYSR"/>
    <property type="match status" value="1"/>
</dbReference>
<accession>A0ABV6BCV5</accession>
<dbReference type="Pfam" id="PF00126">
    <property type="entry name" value="HTH_1"/>
    <property type="match status" value="1"/>
</dbReference>
<dbReference type="InterPro" id="IPR000847">
    <property type="entry name" value="LysR_HTH_N"/>
</dbReference>
<reference evidence="6 7" key="1">
    <citation type="submission" date="2024-09" db="EMBL/GenBank/DDBJ databases">
        <authorList>
            <person name="Sun Q."/>
            <person name="Mori K."/>
        </authorList>
    </citation>
    <scope>NUCLEOTIDE SEQUENCE [LARGE SCALE GENOMIC DNA]</scope>
    <source>
        <strain evidence="6 7">KCTC 23315</strain>
    </source>
</reference>
<keyword evidence="4" id="KW-0804">Transcription</keyword>
<comment type="similarity">
    <text evidence="1">Belongs to the LysR transcriptional regulatory family.</text>
</comment>
<dbReference type="Pfam" id="PF03466">
    <property type="entry name" value="LysR_substrate"/>
    <property type="match status" value="1"/>
</dbReference>
<dbReference type="PANTHER" id="PTHR30346">
    <property type="entry name" value="TRANSCRIPTIONAL DUAL REGULATOR HCAR-RELATED"/>
    <property type="match status" value="1"/>
</dbReference>
<organism evidence="6 7">
    <name type="scientific">Rheinheimera tilapiae</name>
    <dbReference type="NCBI Taxonomy" id="875043"/>
    <lineage>
        <taxon>Bacteria</taxon>
        <taxon>Pseudomonadati</taxon>
        <taxon>Pseudomonadota</taxon>
        <taxon>Gammaproteobacteria</taxon>
        <taxon>Chromatiales</taxon>
        <taxon>Chromatiaceae</taxon>
        <taxon>Rheinheimera</taxon>
    </lineage>
</organism>
<dbReference type="InterPro" id="IPR036390">
    <property type="entry name" value="WH_DNA-bd_sf"/>
</dbReference>
<proteinExistence type="inferred from homology"/>
<keyword evidence="3" id="KW-0238">DNA-binding</keyword>
<evidence type="ECO:0000259" key="5">
    <source>
        <dbReference type="PROSITE" id="PS50931"/>
    </source>
</evidence>
<comment type="caution">
    <text evidence="6">The sequence shown here is derived from an EMBL/GenBank/DDBJ whole genome shotgun (WGS) entry which is preliminary data.</text>
</comment>
<evidence type="ECO:0000313" key="6">
    <source>
        <dbReference type="EMBL" id="MFC0048696.1"/>
    </source>
</evidence>
<sequence>MIELRQLRYFIAVAEELHFTRAAQRLCIGQPPLSYAIAQLETEIGAMLFARTKRSVQLTEAGKLLLADARKILALSGAAAQSAKAAAAGQAGELRICFTSSTPLTPLFSALINVYRRQFPAVTLTLLEMSTQHQLAALQQQTLDLAFVRPQFGAEQAEQENSAAHALHYLPLRTDPLVVVLPEQHRLATKPQIWLADLATQGFIMYPPQAGTSIYRQLHALCLQAGFTPDTVQQAAEASTIIGLVAAGVGISVLPACFDRIQLAGVCYRQLADEMAVTRLMLAHPAAEREPQKQLLIQQFVALTQAEI</sequence>
<name>A0ABV6BCV5_9GAMM</name>
<evidence type="ECO:0000313" key="7">
    <source>
        <dbReference type="Proteomes" id="UP001589813"/>
    </source>
</evidence>
<gene>
    <name evidence="6" type="ORF">ACFFJP_10390</name>
</gene>